<keyword evidence="2" id="KW-1185">Reference proteome</keyword>
<reference evidence="1 2" key="1">
    <citation type="submission" date="2024-10" db="EMBL/GenBank/DDBJ databases">
        <title>Updated reference genomes for cyclostephanoid diatoms.</title>
        <authorList>
            <person name="Roberts W.R."/>
            <person name="Alverson A.J."/>
        </authorList>
    </citation>
    <scope>NUCLEOTIDE SEQUENCE [LARGE SCALE GENOMIC DNA]</scope>
    <source>
        <strain evidence="1 2">AJA276-08</strain>
    </source>
</reference>
<dbReference type="Proteomes" id="UP001530315">
    <property type="component" value="Unassembled WGS sequence"/>
</dbReference>
<dbReference type="AlphaFoldDB" id="A0ABD3PPL2"/>
<organism evidence="1 2">
    <name type="scientific">Stephanodiscus triporus</name>
    <dbReference type="NCBI Taxonomy" id="2934178"/>
    <lineage>
        <taxon>Eukaryota</taxon>
        <taxon>Sar</taxon>
        <taxon>Stramenopiles</taxon>
        <taxon>Ochrophyta</taxon>
        <taxon>Bacillariophyta</taxon>
        <taxon>Coscinodiscophyceae</taxon>
        <taxon>Thalassiosirophycidae</taxon>
        <taxon>Stephanodiscales</taxon>
        <taxon>Stephanodiscaceae</taxon>
        <taxon>Stephanodiscus</taxon>
    </lineage>
</organism>
<evidence type="ECO:0000313" key="2">
    <source>
        <dbReference type="Proteomes" id="UP001530315"/>
    </source>
</evidence>
<sequence length="71" mass="7875">MLAEALAKLEAAGGKEWRREVLTPMILPGEDYEDDDDAGPPTTKPHKYLNELLKVGELKYLLGQYDEAGSI</sequence>
<name>A0ABD3PPL2_9STRA</name>
<dbReference type="EMBL" id="JALLAZ020000669">
    <property type="protein sequence ID" value="KAL3789723.1"/>
    <property type="molecule type" value="Genomic_DNA"/>
</dbReference>
<comment type="caution">
    <text evidence="1">The sequence shown here is derived from an EMBL/GenBank/DDBJ whole genome shotgun (WGS) entry which is preliminary data.</text>
</comment>
<proteinExistence type="predicted"/>
<gene>
    <name evidence="1" type="ORF">ACHAW5_009984</name>
</gene>
<accession>A0ABD3PPL2</accession>
<evidence type="ECO:0000313" key="1">
    <source>
        <dbReference type="EMBL" id="KAL3789723.1"/>
    </source>
</evidence>
<protein>
    <submittedName>
        <fullName evidence="1">Uncharacterized protein</fullName>
    </submittedName>
</protein>